<evidence type="ECO:0000313" key="4">
    <source>
        <dbReference type="Proteomes" id="UP000007303"/>
    </source>
</evidence>
<dbReference type="Gene3D" id="1.20.58.2220">
    <property type="entry name" value="Formin, FH2 domain"/>
    <property type="match status" value="1"/>
</dbReference>
<dbReference type="Proteomes" id="UP000007303">
    <property type="component" value="Unassembled WGS sequence"/>
</dbReference>
<keyword evidence="4" id="KW-1185">Reference proteome</keyword>
<name>H3CX43_TETNG</name>
<reference evidence="4" key="1">
    <citation type="journal article" date="2004" name="Nature">
        <title>Genome duplication in the teleost fish Tetraodon nigroviridis reveals the early vertebrate proto-karyotype.</title>
        <authorList>
            <person name="Jaillon O."/>
            <person name="Aury J.-M."/>
            <person name="Brunet F."/>
            <person name="Petit J.-L."/>
            <person name="Stange-Thomann N."/>
            <person name="Mauceli E."/>
            <person name="Bouneau L."/>
            <person name="Fischer C."/>
            <person name="Ozouf-Costaz C."/>
            <person name="Bernot A."/>
            <person name="Nicaud S."/>
            <person name="Jaffe D."/>
            <person name="Fisher S."/>
            <person name="Lutfalla G."/>
            <person name="Dossat C."/>
            <person name="Segurens B."/>
            <person name="Dasilva C."/>
            <person name="Salanoubat M."/>
            <person name="Levy M."/>
            <person name="Boudet N."/>
            <person name="Castellano S."/>
            <person name="Anthouard V."/>
            <person name="Jubin C."/>
            <person name="Castelli V."/>
            <person name="Katinka M."/>
            <person name="Vacherie B."/>
            <person name="Biemont C."/>
            <person name="Skalli Z."/>
            <person name="Cattolico L."/>
            <person name="Poulain J."/>
            <person name="De Berardinis V."/>
            <person name="Cruaud C."/>
            <person name="Duprat S."/>
            <person name="Brottier P."/>
            <person name="Coutanceau J.-P."/>
            <person name="Gouzy J."/>
            <person name="Parra G."/>
            <person name="Lardier G."/>
            <person name="Chapple C."/>
            <person name="McKernan K.J."/>
            <person name="McEwan P."/>
            <person name="Bosak S."/>
            <person name="Kellis M."/>
            <person name="Volff J.-N."/>
            <person name="Guigo R."/>
            <person name="Zody M.C."/>
            <person name="Mesirov J."/>
            <person name="Lindblad-Toh K."/>
            <person name="Birren B."/>
            <person name="Nusbaum C."/>
            <person name="Kahn D."/>
            <person name="Robinson-Rechavi M."/>
            <person name="Laudet V."/>
            <person name="Schachter V."/>
            <person name="Quetier F."/>
            <person name="Saurin W."/>
            <person name="Scarpelli C."/>
            <person name="Wincker P."/>
            <person name="Lander E.S."/>
            <person name="Weissenbach J."/>
            <person name="Roest Crollius H."/>
        </authorList>
    </citation>
    <scope>NUCLEOTIDE SEQUENCE [LARGE SCALE GENOMIC DNA]</scope>
</reference>
<accession>H3CX43</accession>
<proteinExistence type="predicted"/>
<dbReference type="SMART" id="SM00498">
    <property type="entry name" value="FH2"/>
    <property type="match status" value="1"/>
</dbReference>
<dbReference type="Ensembl" id="ENSTNIT00000013020.1">
    <property type="protein sequence ID" value="ENSTNIP00000012828.1"/>
    <property type="gene ID" value="ENSTNIG00000009936.1"/>
</dbReference>
<evidence type="ECO:0000259" key="2">
    <source>
        <dbReference type="PROSITE" id="PS51444"/>
    </source>
</evidence>
<dbReference type="InParanoid" id="H3CX43"/>
<feature type="compositionally biased region" description="Polar residues" evidence="1">
    <location>
        <begin position="423"/>
        <end position="435"/>
    </location>
</feature>
<reference evidence="3" key="2">
    <citation type="submission" date="2025-08" db="UniProtKB">
        <authorList>
            <consortium name="Ensembl"/>
        </authorList>
    </citation>
    <scope>IDENTIFICATION</scope>
</reference>
<protein>
    <submittedName>
        <fullName evidence="3">FH2 domain containing 3</fullName>
    </submittedName>
</protein>
<dbReference type="GeneTree" id="ENSGT00940000155128"/>
<dbReference type="PANTHER" id="PTHR46345:SF7">
    <property type="entry name" value="FH2 DOMAIN CONTAINING 3-RELATED"/>
    <property type="match status" value="1"/>
</dbReference>
<feature type="region of interest" description="Disordered" evidence="1">
    <location>
        <begin position="386"/>
        <end position="435"/>
    </location>
</feature>
<reference evidence="3" key="3">
    <citation type="submission" date="2025-09" db="UniProtKB">
        <authorList>
            <consortium name="Ensembl"/>
        </authorList>
    </citation>
    <scope>IDENTIFICATION</scope>
</reference>
<dbReference type="InterPro" id="IPR042201">
    <property type="entry name" value="FH2_Formin_sf"/>
</dbReference>
<dbReference type="PROSITE" id="PS51444">
    <property type="entry name" value="FH2"/>
    <property type="match status" value="1"/>
</dbReference>
<dbReference type="PANTHER" id="PTHR46345">
    <property type="entry name" value="INVERTED FORMIN-2"/>
    <property type="match status" value="1"/>
</dbReference>
<feature type="domain" description="FH2" evidence="2">
    <location>
        <begin position="4"/>
        <end position="402"/>
    </location>
</feature>
<evidence type="ECO:0000256" key="1">
    <source>
        <dbReference type="SAM" id="MobiDB-lite"/>
    </source>
</evidence>
<dbReference type="SUPFAM" id="SSF101447">
    <property type="entry name" value="Formin homology 2 domain (FH2 domain)"/>
    <property type="match status" value="1"/>
</dbReference>
<dbReference type="STRING" id="99883.ENSTNIP00000012828"/>
<organism evidence="3 4">
    <name type="scientific">Tetraodon nigroviridis</name>
    <name type="common">Spotted green pufferfish</name>
    <name type="synonym">Chelonodon nigroviridis</name>
    <dbReference type="NCBI Taxonomy" id="99883"/>
    <lineage>
        <taxon>Eukaryota</taxon>
        <taxon>Metazoa</taxon>
        <taxon>Chordata</taxon>
        <taxon>Craniata</taxon>
        <taxon>Vertebrata</taxon>
        <taxon>Euteleostomi</taxon>
        <taxon>Actinopterygii</taxon>
        <taxon>Neopterygii</taxon>
        <taxon>Teleostei</taxon>
        <taxon>Neoteleostei</taxon>
        <taxon>Acanthomorphata</taxon>
        <taxon>Eupercaria</taxon>
        <taxon>Tetraodontiformes</taxon>
        <taxon>Tetradontoidea</taxon>
        <taxon>Tetraodontidae</taxon>
        <taxon>Tetraodon</taxon>
    </lineage>
</organism>
<dbReference type="HOGENOM" id="CLU_661486_0_0_1"/>
<dbReference type="InterPro" id="IPR015425">
    <property type="entry name" value="FH2_Formin"/>
</dbReference>
<dbReference type="OMA" id="THYCENE"/>
<evidence type="ECO:0000313" key="3">
    <source>
        <dbReference type="Ensembl" id="ENSTNIP00000012828.1"/>
    </source>
</evidence>
<dbReference type="AlphaFoldDB" id="H3CX43"/>
<dbReference type="Pfam" id="PF02181">
    <property type="entry name" value="FH2"/>
    <property type="match status" value="1"/>
</dbReference>
<sequence>LCPFGSRDGQRRSMKKLNWDTIPSQRVLGKVNVWTSQRPQRDLVLDIQTMEELFSHVDKQATLRTSRRMGVKTLDGVDLHPQQHQLTILDSKKSMNIGIFLRHFQEVKPIPELVRDVREGNWLRFGPGKLRELCKLLPEDTEVKQLLAFRGNLSALAEADQFMVQLVKVPGYEERLKTMVLREEFFPFMEEVKSSVAAMIKGAKEELLDCDHLHSVIRLVLKAGNYMNSGGFTANAIGFRMTSLLKLADTKANKPGMNLMHYVAKQAEEIDAELLTFPSQLEHIGAASRICKEEIIADFYNEVRKLEKLHSGGQPGFLPDMEIFLMRAEAKLADVERLVRELDALNGAVAEYFCEDPATFKLDECCSIFHSFCKRFDAAVQENREREAAEQRRKRVDSIRSASKRHSAGSCRGSQADPDPSGLESTLHSLLSTVP</sequence>